<keyword evidence="7 10" id="KW-0472">Membrane</keyword>
<dbReference type="RefSeq" id="WP_308455926.1">
    <property type="nucleotide sequence ID" value="NZ_JAJEQM010000003.1"/>
</dbReference>
<dbReference type="InterPro" id="IPR001708">
    <property type="entry name" value="YidC/ALB3/OXA1/COX18"/>
</dbReference>
<comment type="subcellular location">
    <subcellularLocation>
        <location evidence="1">Cell membrane</location>
        <topology evidence="1">Multi-pass membrane protein</topology>
    </subcellularLocation>
    <subcellularLocation>
        <location evidence="9">Membrane</location>
        <topology evidence="9">Multi-pass membrane protein</topology>
    </subcellularLocation>
</comment>
<comment type="similarity">
    <text evidence="9">Belongs to the OXA1/ALB3/YidC family.</text>
</comment>
<keyword evidence="6 10" id="KW-1133">Transmembrane helix</keyword>
<evidence type="ECO:0000256" key="1">
    <source>
        <dbReference type="ARBA" id="ARBA00004651"/>
    </source>
</evidence>
<dbReference type="Proteomes" id="UP001198242">
    <property type="component" value="Unassembled WGS sequence"/>
</dbReference>
<dbReference type="GO" id="GO:0015031">
    <property type="term" value="P:protein transport"/>
    <property type="evidence" value="ECO:0007669"/>
    <property type="project" value="UniProtKB-KW"/>
</dbReference>
<evidence type="ECO:0000256" key="10">
    <source>
        <dbReference type="SAM" id="Phobius"/>
    </source>
</evidence>
<keyword evidence="8" id="KW-0143">Chaperone</keyword>
<keyword evidence="3" id="KW-1003">Cell membrane</keyword>
<evidence type="ECO:0000256" key="8">
    <source>
        <dbReference type="ARBA" id="ARBA00023186"/>
    </source>
</evidence>
<proteinExistence type="inferred from homology"/>
<dbReference type="EMBL" id="JAJEQM010000003">
    <property type="protein sequence ID" value="MCC2209830.1"/>
    <property type="molecule type" value="Genomic_DNA"/>
</dbReference>
<dbReference type="PANTHER" id="PTHR12428">
    <property type="entry name" value="OXA1"/>
    <property type="match status" value="1"/>
</dbReference>
<name>A0AAE3J9I1_9FIRM</name>
<dbReference type="PANTHER" id="PTHR12428:SF65">
    <property type="entry name" value="CYTOCHROME C OXIDASE ASSEMBLY PROTEIN COX18, MITOCHONDRIAL"/>
    <property type="match status" value="1"/>
</dbReference>
<organism evidence="12 13">
    <name type="scientific">Hominilimicola fabiformis</name>
    <dbReference type="NCBI Taxonomy" id="2885356"/>
    <lineage>
        <taxon>Bacteria</taxon>
        <taxon>Bacillati</taxon>
        <taxon>Bacillota</taxon>
        <taxon>Clostridia</taxon>
        <taxon>Eubacteriales</taxon>
        <taxon>Oscillospiraceae</taxon>
        <taxon>Hominilimicola</taxon>
    </lineage>
</organism>
<keyword evidence="4 9" id="KW-0812">Transmembrane</keyword>
<feature type="transmembrane region" description="Helical" evidence="10">
    <location>
        <begin position="220"/>
        <end position="241"/>
    </location>
</feature>
<dbReference type="GO" id="GO:0051205">
    <property type="term" value="P:protein insertion into membrane"/>
    <property type="evidence" value="ECO:0007669"/>
    <property type="project" value="TreeGrafter"/>
</dbReference>
<evidence type="ECO:0000256" key="4">
    <source>
        <dbReference type="ARBA" id="ARBA00022692"/>
    </source>
</evidence>
<protein>
    <submittedName>
        <fullName evidence="12">YidC/Oxa1 family membrane protein insertase</fullName>
    </submittedName>
</protein>
<feature type="transmembrane region" description="Helical" evidence="10">
    <location>
        <begin position="262"/>
        <end position="287"/>
    </location>
</feature>
<evidence type="ECO:0000259" key="11">
    <source>
        <dbReference type="Pfam" id="PF02096"/>
    </source>
</evidence>
<dbReference type="GO" id="GO:0032977">
    <property type="term" value="F:membrane insertase activity"/>
    <property type="evidence" value="ECO:0007669"/>
    <property type="project" value="InterPro"/>
</dbReference>
<dbReference type="GO" id="GO:0005886">
    <property type="term" value="C:plasma membrane"/>
    <property type="evidence" value="ECO:0007669"/>
    <property type="project" value="UniProtKB-SubCell"/>
</dbReference>
<keyword evidence="5" id="KW-0653">Protein transport</keyword>
<feature type="transmembrane region" description="Helical" evidence="10">
    <location>
        <begin position="24"/>
        <end position="44"/>
    </location>
</feature>
<accession>A0AAE3J9I1</accession>
<dbReference type="InterPro" id="IPR028055">
    <property type="entry name" value="YidC/Oxa/ALB_C"/>
</dbReference>
<dbReference type="NCBIfam" id="TIGR03592">
    <property type="entry name" value="yidC_oxa1_cterm"/>
    <property type="match status" value="1"/>
</dbReference>
<evidence type="ECO:0000256" key="3">
    <source>
        <dbReference type="ARBA" id="ARBA00022475"/>
    </source>
</evidence>
<evidence type="ECO:0000256" key="7">
    <source>
        <dbReference type="ARBA" id="ARBA00023136"/>
    </source>
</evidence>
<evidence type="ECO:0000313" key="12">
    <source>
        <dbReference type="EMBL" id="MCC2209830.1"/>
    </source>
</evidence>
<reference evidence="12 13" key="1">
    <citation type="submission" date="2021-10" db="EMBL/GenBank/DDBJ databases">
        <title>Anaerobic single-cell dispensing facilitates the cultivation of human gut bacteria.</title>
        <authorList>
            <person name="Afrizal A."/>
        </authorList>
    </citation>
    <scope>NUCLEOTIDE SEQUENCE [LARGE SCALE GENOMIC DNA]</scope>
    <source>
        <strain evidence="12 13">CLA-AA-H232</strain>
    </source>
</reference>
<feature type="transmembrane region" description="Helical" evidence="10">
    <location>
        <begin position="86"/>
        <end position="110"/>
    </location>
</feature>
<evidence type="ECO:0000256" key="2">
    <source>
        <dbReference type="ARBA" id="ARBA00022448"/>
    </source>
</evidence>
<evidence type="ECO:0000256" key="6">
    <source>
        <dbReference type="ARBA" id="ARBA00022989"/>
    </source>
</evidence>
<evidence type="ECO:0000313" key="13">
    <source>
        <dbReference type="Proteomes" id="UP001198242"/>
    </source>
</evidence>
<dbReference type="CDD" id="cd20070">
    <property type="entry name" value="5TM_YidC_Alb3"/>
    <property type="match status" value="1"/>
</dbReference>
<keyword evidence="13" id="KW-1185">Reference proteome</keyword>
<comment type="caution">
    <text evidence="12">The sequence shown here is derived from an EMBL/GenBank/DDBJ whole genome shotgun (WGS) entry which is preliminary data.</text>
</comment>
<evidence type="ECO:0000256" key="9">
    <source>
        <dbReference type="RuleBase" id="RU003945"/>
    </source>
</evidence>
<dbReference type="Pfam" id="PF02096">
    <property type="entry name" value="60KD_IMP"/>
    <property type="match status" value="1"/>
</dbReference>
<sequence length="327" mass="36387">MFEYLITRPMGFIIEHIYNLVSNYGLAIIIFTILIKLILIPLNIHSQKAMKKQQKIQPLMAELQKKYANDQEKLQREMMKIYKENNISMTGGCLPMLIQMPILIGLYQVIQKPLSYLAGVDWANASVINEVIRLKDAMVNLGYNIGNLANATMEQLANNSQIQLSKWAGIVGTQGTALEGVSGGVHPWVLNFNFLGLDLSNAPSAAFGHIMALDFSNMSVILLLLIPVLAVIASVISMKVTQAQTGQNQNTEGQAAQMTKSMNLMMPVMTAFFTVTLPAGLGLYWIISSVVQILQQLILNAFLDKKGEEIVVTVPEKKQQHRKKRKK</sequence>
<dbReference type="InterPro" id="IPR047196">
    <property type="entry name" value="YidC_ALB_C"/>
</dbReference>
<evidence type="ECO:0000256" key="5">
    <source>
        <dbReference type="ARBA" id="ARBA00022927"/>
    </source>
</evidence>
<keyword evidence="2" id="KW-0813">Transport</keyword>
<feature type="domain" description="Membrane insertase YidC/Oxa/ALB C-terminal" evidence="11">
    <location>
        <begin position="24"/>
        <end position="300"/>
    </location>
</feature>
<gene>
    <name evidence="12" type="ORF">LKE05_03335</name>
</gene>
<dbReference type="AlphaFoldDB" id="A0AAE3J9I1"/>